<comment type="caution">
    <text evidence="3">The sequence shown here is derived from an EMBL/GenBank/DDBJ whole genome shotgun (WGS) entry which is preliminary data.</text>
</comment>
<sequence>MAEDGKIRQWKEISINLHAAIGGMEWENAVVVGGRLRLRRKKNRRRTLAGEEDAKGEDECGEASLKHQVKHISLLKKVWEYFTLVETSIFTYSFSVLDEVLVKATNSLTRPGEVLDRNRVVGRDGKNDDKSTRKYSQGSRTSMSTRLKVSGTSSWRREWRIEDLVLGLLPPALILLPQPIFLWLSTNG</sequence>
<evidence type="ECO:0000313" key="3">
    <source>
        <dbReference type="EMBL" id="MCD9638371.1"/>
    </source>
</evidence>
<evidence type="ECO:0000313" key="4">
    <source>
        <dbReference type="Proteomes" id="UP000823775"/>
    </source>
</evidence>
<evidence type="ECO:0000256" key="1">
    <source>
        <dbReference type="SAM" id="MobiDB-lite"/>
    </source>
</evidence>
<dbReference type="Proteomes" id="UP000823775">
    <property type="component" value="Unassembled WGS sequence"/>
</dbReference>
<accession>A0ABS8UWE9</accession>
<protein>
    <submittedName>
        <fullName evidence="3">Uncharacterized protein</fullName>
    </submittedName>
</protein>
<keyword evidence="2" id="KW-1133">Transmembrane helix</keyword>
<feature type="transmembrane region" description="Helical" evidence="2">
    <location>
        <begin position="164"/>
        <end position="184"/>
    </location>
</feature>
<name>A0ABS8UWE9_DATST</name>
<gene>
    <name evidence="3" type="ORF">HAX54_022310</name>
</gene>
<keyword evidence="2" id="KW-0812">Transmembrane</keyword>
<reference evidence="3 4" key="1">
    <citation type="journal article" date="2021" name="BMC Genomics">
        <title>Datura genome reveals duplications of psychoactive alkaloid biosynthetic genes and high mutation rate following tissue culture.</title>
        <authorList>
            <person name="Rajewski A."/>
            <person name="Carter-House D."/>
            <person name="Stajich J."/>
            <person name="Litt A."/>
        </authorList>
    </citation>
    <scope>NUCLEOTIDE SEQUENCE [LARGE SCALE GENOMIC DNA]</scope>
    <source>
        <strain evidence="3">AR-01</strain>
    </source>
</reference>
<keyword evidence="2" id="KW-0472">Membrane</keyword>
<dbReference type="EMBL" id="JACEIK010002681">
    <property type="protein sequence ID" value="MCD9638371.1"/>
    <property type="molecule type" value="Genomic_DNA"/>
</dbReference>
<keyword evidence="4" id="KW-1185">Reference proteome</keyword>
<feature type="compositionally biased region" description="Basic and acidic residues" evidence="1">
    <location>
        <begin position="119"/>
        <end position="132"/>
    </location>
</feature>
<feature type="compositionally biased region" description="Polar residues" evidence="1">
    <location>
        <begin position="134"/>
        <end position="147"/>
    </location>
</feature>
<proteinExistence type="predicted"/>
<feature type="region of interest" description="Disordered" evidence="1">
    <location>
        <begin position="119"/>
        <end position="147"/>
    </location>
</feature>
<evidence type="ECO:0000256" key="2">
    <source>
        <dbReference type="SAM" id="Phobius"/>
    </source>
</evidence>
<organism evidence="3 4">
    <name type="scientific">Datura stramonium</name>
    <name type="common">Jimsonweed</name>
    <name type="synonym">Common thornapple</name>
    <dbReference type="NCBI Taxonomy" id="4076"/>
    <lineage>
        <taxon>Eukaryota</taxon>
        <taxon>Viridiplantae</taxon>
        <taxon>Streptophyta</taxon>
        <taxon>Embryophyta</taxon>
        <taxon>Tracheophyta</taxon>
        <taxon>Spermatophyta</taxon>
        <taxon>Magnoliopsida</taxon>
        <taxon>eudicotyledons</taxon>
        <taxon>Gunneridae</taxon>
        <taxon>Pentapetalae</taxon>
        <taxon>asterids</taxon>
        <taxon>lamiids</taxon>
        <taxon>Solanales</taxon>
        <taxon>Solanaceae</taxon>
        <taxon>Solanoideae</taxon>
        <taxon>Datureae</taxon>
        <taxon>Datura</taxon>
    </lineage>
</organism>